<evidence type="ECO:0000256" key="5">
    <source>
        <dbReference type="ARBA" id="ARBA00046006"/>
    </source>
</evidence>
<evidence type="ECO:0000313" key="7">
    <source>
        <dbReference type="Ensembl" id="ENSORLP00020030732.1"/>
    </source>
</evidence>
<dbReference type="Ensembl" id="ENSORLT00020033007.1">
    <property type="protein sequence ID" value="ENSORLP00020030732.1"/>
    <property type="gene ID" value="ENSORLG00020015462.1"/>
</dbReference>
<dbReference type="GO" id="GO:0046961">
    <property type="term" value="F:proton-transporting ATPase activity, rotational mechanism"/>
    <property type="evidence" value="ECO:0007669"/>
    <property type="project" value="InterPro"/>
</dbReference>
<dbReference type="SUPFAM" id="SSF118203">
    <property type="entry name" value="Vacuolar ATP synthase subunit C"/>
    <property type="match status" value="1"/>
</dbReference>
<reference key="1">
    <citation type="journal article" date="2007" name="Nature">
        <title>The medaka draft genome and insights into vertebrate genome evolution.</title>
        <authorList>
            <person name="Kasahara M."/>
            <person name="Naruse K."/>
            <person name="Sasaki S."/>
            <person name="Nakatani Y."/>
            <person name="Qu W."/>
            <person name="Ahsan B."/>
            <person name="Yamada T."/>
            <person name="Nagayasu Y."/>
            <person name="Doi K."/>
            <person name="Kasai Y."/>
            <person name="Jindo T."/>
            <person name="Kobayashi D."/>
            <person name="Shimada A."/>
            <person name="Toyoda A."/>
            <person name="Kuroki Y."/>
            <person name="Fujiyama A."/>
            <person name="Sasaki T."/>
            <person name="Shimizu A."/>
            <person name="Asakawa S."/>
            <person name="Shimizu N."/>
            <person name="Hashimoto S."/>
            <person name="Yang J."/>
            <person name="Lee Y."/>
            <person name="Matsushima K."/>
            <person name="Sugano S."/>
            <person name="Sakaizumi M."/>
            <person name="Narita T."/>
            <person name="Ohishi K."/>
            <person name="Haga S."/>
            <person name="Ohta F."/>
            <person name="Nomoto H."/>
            <person name="Nogata K."/>
            <person name="Morishita T."/>
            <person name="Endo T."/>
            <person name="Shin-I T."/>
            <person name="Takeda H."/>
            <person name="Morishita S."/>
            <person name="Kohara Y."/>
        </authorList>
    </citation>
    <scope>NUCLEOTIDE SEQUENCE [LARGE SCALE GENOMIC DNA]</scope>
    <source>
        <strain>Hd-rR</strain>
    </source>
</reference>
<dbReference type="CDD" id="cd14785">
    <property type="entry name" value="V-ATPase_C"/>
    <property type="match status" value="1"/>
</dbReference>
<dbReference type="Gene3D" id="1.20.1460.10">
    <property type="entry name" value="subunit c (vma5p) of the yeast v-atpase, domain 2"/>
    <property type="match status" value="2"/>
</dbReference>
<evidence type="ECO:0000256" key="4">
    <source>
        <dbReference type="ARBA" id="ARBA00023065"/>
    </source>
</evidence>
<dbReference type="Proteomes" id="UP000265180">
    <property type="component" value="Chromosome 22"/>
</dbReference>
<accession>A0A3P9MCJ8</accession>
<dbReference type="InterPro" id="IPR004907">
    <property type="entry name" value="ATPase_V1-cplx_csu"/>
</dbReference>
<proteinExistence type="inferred from homology"/>
<name>A0A3P9MCJ8_ORYLA</name>
<dbReference type="AlphaFoldDB" id="A0A3P9MCJ8"/>
<keyword evidence="2 6" id="KW-0813">Transport</keyword>
<comment type="subunit">
    <text evidence="6">V-ATPase is a heteromultimeric enzyme made up of two complexes: the ATP-hydrolytic V1 complex and the proton translocation V0 complex. The V1 complex consists of three catalytic AB heterodimers that form a heterohexamer, three peripheral stalks each consisting of EG heterodimers, one central rotor including subunits D and F, and the regulatory subunits C and H. The proton translocation complex V0 consists of the proton transport subunit a, a ring of proteolipid subunits c9c'', rotary subunit d, subunits e and f, and two accessory subunits.</text>
</comment>
<evidence type="ECO:0000256" key="2">
    <source>
        <dbReference type="ARBA" id="ARBA00022448"/>
    </source>
</evidence>
<keyword evidence="3 6" id="KW-0375">Hydrogen ion transport</keyword>
<dbReference type="PANTHER" id="PTHR10137:SF4">
    <property type="entry name" value="V-TYPE PROTON ATPASE SUBUNIT C 2"/>
    <property type="match status" value="1"/>
</dbReference>
<organism evidence="7 8">
    <name type="scientific">Oryzias latipes</name>
    <name type="common">Japanese rice fish</name>
    <name type="synonym">Japanese killifish</name>
    <dbReference type="NCBI Taxonomy" id="8090"/>
    <lineage>
        <taxon>Eukaryota</taxon>
        <taxon>Metazoa</taxon>
        <taxon>Chordata</taxon>
        <taxon>Craniata</taxon>
        <taxon>Vertebrata</taxon>
        <taxon>Euteleostomi</taxon>
        <taxon>Actinopterygii</taxon>
        <taxon>Neopterygii</taxon>
        <taxon>Teleostei</taxon>
        <taxon>Neoteleostei</taxon>
        <taxon>Acanthomorphata</taxon>
        <taxon>Ovalentaria</taxon>
        <taxon>Atherinomorphae</taxon>
        <taxon>Beloniformes</taxon>
        <taxon>Adrianichthyidae</taxon>
        <taxon>Oryziinae</taxon>
        <taxon>Oryzias</taxon>
    </lineage>
</organism>
<comment type="similarity">
    <text evidence="1 6">Belongs to the V-ATPase C subunit family.</text>
</comment>
<keyword evidence="4 6" id="KW-0406">Ion transport</keyword>
<comment type="function">
    <text evidence="5 6">Subunit of the V1 complex of vacuolar(H+)-ATPase (V-ATPase), a multisubunit enzyme composed of a peripheral complex (V1) that hydrolyzes ATP and a membrane integral complex (V0) that translocates protons. V-ATPase is responsible for acidifying and maintaining the pH of intracellular compartments and in some cell types, is targeted to the plasma membrane, where it is responsible for acidifying the extracellular environment. Subunit C is necessary for the assembly of the catalytic sector of the enzyme and is likely to have a specific function in its catalytic activity.</text>
</comment>
<reference evidence="7" key="4">
    <citation type="submission" date="2025-09" db="UniProtKB">
        <authorList>
            <consortium name="Ensembl"/>
        </authorList>
    </citation>
    <scope>IDENTIFICATION</scope>
    <source>
        <strain evidence="7">HNI</strain>
    </source>
</reference>
<dbReference type="GO" id="GO:0033180">
    <property type="term" value="C:proton-transporting V-type ATPase, V1 domain"/>
    <property type="evidence" value="ECO:0007669"/>
    <property type="project" value="InterPro"/>
</dbReference>
<evidence type="ECO:0000256" key="3">
    <source>
        <dbReference type="ARBA" id="ARBA00022781"/>
    </source>
</evidence>
<dbReference type="Pfam" id="PF03223">
    <property type="entry name" value="V-ATPase_C"/>
    <property type="match status" value="3"/>
</dbReference>
<evidence type="ECO:0000313" key="8">
    <source>
        <dbReference type="Proteomes" id="UP000265180"/>
    </source>
</evidence>
<dbReference type="InterPro" id="IPR036132">
    <property type="entry name" value="Vac_ATP_synth_c_sf"/>
</dbReference>
<evidence type="ECO:0000256" key="6">
    <source>
        <dbReference type="RuleBase" id="RU364010"/>
    </source>
</evidence>
<evidence type="ECO:0000256" key="1">
    <source>
        <dbReference type="ARBA" id="ARBA00006138"/>
    </source>
</evidence>
<reference evidence="7" key="3">
    <citation type="submission" date="2025-08" db="UniProtKB">
        <authorList>
            <consortium name="Ensembl"/>
        </authorList>
    </citation>
    <scope>IDENTIFICATION</scope>
    <source>
        <strain evidence="7">HNI</strain>
    </source>
</reference>
<reference evidence="7 8" key="2">
    <citation type="submission" date="2017-04" db="EMBL/GenBank/DDBJ databases">
        <title>CpG methylation of centromeres and impact of large insertions on vertebrate speciation.</title>
        <authorList>
            <person name="Ichikawa K."/>
            <person name="Yoshimura J."/>
            <person name="Morishita S."/>
        </authorList>
    </citation>
    <scope>NUCLEOTIDE SEQUENCE</scope>
    <source>
        <strain evidence="7 8">HNI</strain>
    </source>
</reference>
<protein>
    <recommendedName>
        <fullName evidence="6">V-type proton ATPase subunit C</fullName>
    </recommendedName>
</protein>
<sequence>MADFWLISVPLDKTTSASVEKLKRAITKTQLCSNWKFSIPDLKVRFLPHISQGYFSSCYFVILPAVWCWICVVPLHFCHCCTRVLKPLLKLVFFSVNMMKYVTKFQWDTAKYPPALPLSSLVDIIGKEVLQVETEFKSRASAYYSLKANLEHKLNNSGYLTTLLVVVNRYLQWERSYESLSQFVVPGSSRKLFEDGEGGIFSVTLFKRVECEFKAKEIFVRWLMVNFSQLFIAWIHLKAIGVFVESVLRYGLPVNYQALLLQTDKKHSKKLRDTLSSLFKHLDPTDSLKYVSCDIPGLCQEEYSSYICFPINTSML</sequence>
<dbReference type="PANTHER" id="PTHR10137">
    <property type="entry name" value="V-TYPE PROTON ATPASE SUBUNIT C"/>
    <property type="match status" value="1"/>
</dbReference>